<dbReference type="Pfam" id="PF18052">
    <property type="entry name" value="Rx_N"/>
    <property type="match status" value="1"/>
</dbReference>
<dbReference type="OrthoDB" id="1192661at2759"/>
<gene>
    <name evidence="5" type="ORF">PanWU01x14_019970</name>
</gene>
<evidence type="ECO:0000313" key="6">
    <source>
        <dbReference type="Proteomes" id="UP000237105"/>
    </source>
</evidence>
<evidence type="ECO:0000313" key="5">
    <source>
        <dbReference type="EMBL" id="PON78359.1"/>
    </source>
</evidence>
<keyword evidence="1" id="KW-0677">Repeat</keyword>
<dbReference type="EMBL" id="JXTB01000009">
    <property type="protein sequence ID" value="PON78359.1"/>
    <property type="molecule type" value="Genomic_DNA"/>
</dbReference>
<evidence type="ECO:0000259" key="4">
    <source>
        <dbReference type="Pfam" id="PF18052"/>
    </source>
</evidence>
<dbReference type="Proteomes" id="UP000237105">
    <property type="component" value="Unassembled WGS sequence"/>
</dbReference>
<dbReference type="InterPro" id="IPR041118">
    <property type="entry name" value="Rx_N"/>
</dbReference>
<evidence type="ECO:0000256" key="1">
    <source>
        <dbReference type="ARBA" id="ARBA00022737"/>
    </source>
</evidence>
<dbReference type="AlphaFoldDB" id="A0A2P5DYI9"/>
<dbReference type="GO" id="GO:0000166">
    <property type="term" value="F:nucleotide binding"/>
    <property type="evidence" value="ECO:0007669"/>
    <property type="project" value="UniProtKB-KW"/>
</dbReference>
<accession>A0A2P5DYI9</accession>
<evidence type="ECO:0000256" key="3">
    <source>
        <dbReference type="ARBA" id="ARBA00022821"/>
    </source>
</evidence>
<keyword evidence="2" id="KW-0547">Nucleotide-binding</keyword>
<keyword evidence="3" id="KW-0611">Plant defense</keyword>
<sequence>MAEMFLSPVIEKLIELLAKEVNLLKGVHKEAKILKHELEIIQRFLRDAEAKMEKGELGDATKVWIKQIREEAD</sequence>
<organism evidence="5 6">
    <name type="scientific">Parasponia andersonii</name>
    <name type="common">Sponia andersonii</name>
    <dbReference type="NCBI Taxonomy" id="3476"/>
    <lineage>
        <taxon>Eukaryota</taxon>
        <taxon>Viridiplantae</taxon>
        <taxon>Streptophyta</taxon>
        <taxon>Embryophyta</taxon>
        <taxon>Tracheophyta</taxon>
        <taxon>Spermatophyta</taxon>
        <taxon>Magnoliopsida</taxon>
        <taxon>eudicotyledons</taxon>
        <taxon>Gunneridae</taxon>
        <taxon>Pentapetalae</taxon>
        <taxon>rosids</taxon>
        <taxon>fabids</taxon>
        <taxon>Rosales</taxon>
        <taxon>Cannabaceae</taxon>
        <taxon>Parasponia</taxon>
    </lineage>
</organism>
<dbReference type="Gene3D" id="1.20.5.4130">
    <property type="match status" value="1"/>
</dbReference>
<feature type="domain" description="Disease resistance N-terminal" evidence="4">
    <location>
        <begin position="5"/>
        <end position="72"/>
    </location>
</feature>
<evidence type="ECO:0000256" key="2">
    <source>
        <dbReference type="ARBA" id="ARBA00022741"/>
    </source>
</evidence>
<name>A0A2P5DYI9_PARAD</name>
<proteinExistence type="predicted"/>
<protein>
    <recommendedName>
        <fullName evidence="4">Disease resistance N-terminal domain-containing protein</fullName>
    </recommendedName>
</protein>
<keyword evidence="6" id="KW-1185">Reference proteome</keyword>
<reference evidence="6" key="1">
    <citation type="submission" date="2016-06" db="EMBL/GenBank/DDBJ databases">
        <title>Parallel loss of symbiosis genes in relatives of nitrogen-fixing non-legume Parasponia.</title>
        <authorList>
            <person name="Van Velzen R."/>
            <person name="Holmer R."/>
            <person name="Bu F."/>
            <person name="Rutten L."/>
            <person name="Van Zeijl A."/>
            <person name="Liu W."/>
            <person name="Santuari L."/>
            <person name="Cao Q."/>
            <person name="Sharma T."/>
            <person name="Shen D."/>
            <person name="Roswanjaya Y."/>
            <person name="Wardhani T."/>
            <person name="Kalhor M.S."/>
            <person name="Jansen J."/>
            <person name="Van den Hoogen J."/>
            <person name="Gungor B."/>
            <person name="Hartog M."/>
            <person name="Hontelez J."/>
            <person name="Verver J."/>
            <person name="Yang W.-C."/>
            <person name="Schijlen E."/>
            <person name="Repin R."/>
            <person name="Schilthuizen M."/>
            <person name="Schranz E."/>
            <person name="Heidstra R."/>
            <person name="Miyata K."/>
            <person name="Fedorova E."/>
            <person name="Kohlen W."/>
            <person name="Bisseling T."/>
            <person name="Smit S."/>
            <person name="Geurts R."/>
        </authorList>
    </citation>
    <scope>NUCLEOTIDE SEQUENCE [LARGE SCALE GENOMIC DNA]</scope>
    <source>
        <strain evidence="6">cv. WU1-14</strain>
    </source>
</reference>
<comment type="caution">
    <text evidence="5">The sequence shown here is derived from an EMBL/GenBank/DDBJ whole genome shotgun (WGS) entry which is preliminary data.</text>
</comment>
<dbReference type="GO" id="GO:0006952">
    <property type="term" value="P:defense response"/>
    <property type="evidence" value="ECO:0007669"/>
    <property type="project" value="UniProtKB-KW"/>
</dbReference>